<evidence type="ECO:0000313" key="1">
    <source>
        <dbReference type="EMBL" id="EKE29116.1"/>
    </source>
</evidence>
<sequence length="271" mass="32188">MNLYSFDLIRFGFKISKSELVQFKIENQLSSLFLIGPKCRKPKKNDKANFHYKSQLIGVPKSAECFKLILAAVSKAKGVLSYIEFSCDTVFSSNEETSDVFSQLLDYVYMAHIRPDYLLLKSSPKRDFFDGRSLIIGIRNNLQFIMYPRFHKTLRLPVLRREFKILGHTNILQAFNLKNESEISDPEFHFRLLEDRYYRTAKLINGRVQSLIKHKKIQRNIERCFEFKNYLAHEKADKSYIKNEKYKQKLAQSFNYYITSFFKCYNFNNYT</sequence>
<accession>K2FDD9</accession>
<gene>
    <name evidence="1" type="ORF">ACD_2C00225G0004</name>
</gene>
<proteinExistence type="predicted"/>
<organism evidence="1">
    <name type="scientific">uncultured bacterium</name>
    <name type="common">gcode 4</name>
    <dbReference type="NCBI Taxonomy" id="1234023"/>
    <lineage>
        <taxon>Bacteria</taxon>
        <taxon>environmental samples</taxon>
    </lineage>
</organism>
<dbReference type="EMBL" id="AMFJ01000225">
    <property type="protein sequence ID" value="EKE29116.1"/>
    <property type="molecule type" value="Genomic_DNA"/>
</dbReference>
<name>K2FDD9_9BACT</name>
<reference evidence="1" key="1">
    <citation type="journal article" date="2012" name="Science">
        <title>Fermentation, hydrogen, and sulfur metabolism in multiple uncultivated bacterial phyla.</title>
        <authorList>
            <person name="Wrighton K.C."/>
            <person name="Thomas B.C."/>
            <person name="Sharon I."/>
            <person name="Miller C.S."/>
            <person name="Castelle C.J."/>
            <person name="VerBerkmoes N.C."/>
            <person name="Wilkins M.J."/>
            <person name="Hettich R.L."/>
            <person name="Lipton M.S."/>
            <person name="Williams K.H."/>
            <person name="Long P.E."/>
            <person name="Banfield J.F."/>
        </authorList>
    </citation>
    <scope>NUCLEOTIDE SEQUENCE [LARGE SCALE GENOMIC DNA]</scope>
</reference>
<protein>
    <submittedName>
        <fullName evidence="1">Uncharacterized protein</fullName>
    </submittedName>
</protein>
<comment type="caution">
    <text evidence="1">The sequence shown here is derived from an EMBL/GenBank/DDBJ whole genome shotgun (WGS) entry which is preliminary data.</text>
</comment>
<dbReference type="AlphaFoldDB" id="K2FDD9"/>